<accession>A0ACC5R8V6</accession>
<protein>
    <submittedName>
        <fullName evidence="1">Uncharacterized protein</fullName>
    </submittedName>
</protein>
<organism evidence="1 2">
    <name type="scientific">Taklimakanibacter albus</name>
    <dbReference type="NCBI Taxonomy" id="2800327"/>
    <lineage>
        <taxon>Bacteria</taxon>
        <taxon>Pseudomonadati</taxon>
        <taxon>Pseudomonadota</taxon>
        <taxon>Alphaproteobacteria</taxon>
        <taxon>Hyphomicrobiales</taxon>
        <taxon>Aestuariivirgaceae</taxon>
        <taxon>Taklimakanibacter</taxon>
    </lineage>
</organism>
<dbReference type="EMBL" id="JAENHL010000007">
    <property type="protein sequence ID" value="MBK1869114.1"/>
    <property type="molecule type" value="Genomic_DNA"/>
</dbReference>
<evidence type="ECO:0000313" key="2">
    <source>
        <dbReference type="Proteomes" id="UP000616151"/>
    </source>
</evidence>
<keyword evidence="2" id="KW-1185">Reference proteome</keyword>
<proteinExistence type="predicted"/>
<comment type="caution">
    <text evidence="1">The sequence shown here is derived from an EMBL/GenBank/DDBJ whole genome shotgun (WGS) entry which is preliminary data.</text>
</comment>
<name>A0ACC5R8V6_9HYPH</name>
<dbReference type="Proteomes" id="UP000616151">
    <property type="component" value="Unassembled WGS sequence"/>
</dbReference>
<reference evidence="1" key="1">
    <citation type="submission" date="2021-01" db="EMBL/GenBank/DDBJ databases">
        <authorList>
            <person name="Sun Q."/>
        </authorList>
    </citation>
    <scope>NUCLEOTIDE SEQUENCE</scope>
    <source>
        <strain evidence="1">YIM B02566</strain>
    </source>
</reference>
<evidence type="ECO:0000313" key="1">
    <source>
        <dbReference type="EMBL" id="MBK1869114.1"/>
    </source>
</evidence>
<gene>
    <name evidence="1" type="ORF">JHL16_22330</name>
</gene>
<sequence length="125" mass="13824">MSTPHYVGYALFIAGWTSFIWAPVIIGFTAGSSRFRWPAAIGVAASLLAIFSVLFFAGEPAIKPDPDCESLEELEKILCREGQIAQAWIRGTMMLTMIPAALLASVIFYFGWRNGRNIETRKVAH</sequence>